<feature type="region of interest" description="Disordered" evidence="10">
    <location>
        <begin position="193"/>
        <end position="215"/>
    </location>
</feature>
<dbReference type="Proteomes" id="UP000664815">
    <property type="component" value="Unassembled WGS sequence"/>
</dbReference>
<organism evidence="13 14">
    <name type="scientific">Stenotrophomonas nitritireducens</name>
    <dbReference type="NCBI Taxonomy" id="83617"/>
    <lineage>
        <taxon>Bacteria</taxon>
        <taxon>Pseudomonadati</taxon>
        <taxon>Pseudomonadota</taxon>
        <taxon>Gammaproteobacteria</taxon>
        <taxon>Lysobacterales</taxon>
        <taxon>Lysobacteraceae</taxon>
        <taxon>Stenotrophomonas</taxon>
    </lineage>
</organism>
<gene>
    <name evidence="13" type="ORF">J0H45_01180</name>
</gene>
<dbReference type="PROSITE" id="PS52015">
    <property type="entry name" value="TONB_CTD"/>
    <property type="match status" value="1"/>
</dbReference>
<evidence type="ECO:0000313" key="14">
    <source>
        <dbReference type="Proteomes" id="UP000664815"/>
    </source>
</evidence>
<dbReference type="PANTHER" id="PTHR33446:SF2">
    <property type="entry name" value="PROTEIN TONB"/>
    <property type="match status" value="1"/>
</dbReference>
<evidence type="ECO:0000256" key="5">
    <source>
        <dbReference type="ARBA" id="ARBA00022519"/>
    </source>
</evidence>
<keyword evidence="7" id="KW-0653">Protein transport</keyword>
<feature type="domain" description="TonB C-terminal" evidence="12">
    <location>
        <begin position="124"/>
        <end position="215"/>
    </location>
</feature>
<dbReference type="PANTHER" id="PTHR33446">
    <property type="entry name" value="PROTEIN TONB-RELATED"/>
    <property type="match status" value="1"/>
</dbReference>
<feature type="compositionally biased region" description="Low complexity" evidence="10">
    <location>
        <begin position="105"/>
        <end position="127"/>
    </location>
</feature>
<proteinExistence type="inferred from homology"/>
<dbReference type="InterPro" id="IPR006260">
    <property type="entry name" value="TonB/TolA_C"/>
</dbReference>
<dbReference type="Gene3D" id="3.30.1150.10">
    <property type="match status" value="1"/>
</dbReference>
<sequence>MPASRSDQNITFQLPRNALKIAGIAFCAGLLLFVAVWLNARRHNDFYRADPAQPQVQADEAMPLPEPLPAGSGASDMPDARPEATVEEAPQVVETAPAPQPLPETPVAAAPATPTAPAPVAAAGDRPVPLPGQSPPPAYPPAALRRGESGTVVVRVDVDASGMPLDAKIVQRSGSRDLDRAALDAVRGWRFQPAQSNGQPMVGSLEIPFDFQPAQ</sequence>
<reference evidence="13" key="1">
    <citation type="submission" date="2021-02" db="EMBL/GenBank/DDBJ databases">
        <title>Thiocyanate and organic carbon inputs drive convergent selection for specific autotrophic Afipia and Thiobacillus strains within complex microbiomes.</title>
        <authorList>
            <person name="Huddy R.J."/>
            <person name="Sachdeva R."/>
            <person name="Kadzinga F."/>
            <person name="Kantor R.S."/>
            <person name="Harrison S.T.L."/>
            <person name="Banfield J.F."/>
        </authorList>
    </citation>
    <scope>NUCLEOTIDE SEQUENCE</scope>
    <source>
        <strain evidence="13">SCN18_10_11_15_R1_P_69_7</strain>
    </source>
</reference>
<evidence type="ECO:0000256" key="2">
    <source>
        <dbReference type="ARBA" id="ARBA00006555"/>
    </source>
</evidence>
<keyword evidence="3" id="KW-0813">Transport</keyword>
<accession>A0A9D8KXW2</accession>
<comment type="similarity">
    <text evidence="2">Belongs to the TonB family.</text>
</comment>
<evidence type="ECO:0000256" key="9">
    <source>
        <dbReference type="ARBA" id="ARBA00023136"/>
    </source>
</evidence>
<evidence type="ECO:0000256" key="3">
    <source>
        <dbReference type="ARBA" id="ARBA00022448"/>
    </source>
</evidence>
<evidence type="ECO:0000256" key="10">
    <source>
        <dbReference type="SAM" id="MobiDB-lite"/>
    </source>
</evidence>
<evidence type="ECO:0000256" key="6">
    <source>
        <dbReference type="ARBA" id="ARBA00022692"/>
    </source>
</evidence>
<keyword evidence="5" id="KW-0997">Cell inner membrane</keyword>
<protein>
    <submittedName>
        <fullName evidence="13">Energy transducer TonB</fullName>
    </submittedName>
</protein>
<evidence type="ECO:0000256" key="7">
    <source>
        <dbReference type="ARBA" id="ARBA00022927"/>
    </source>
</evidence>
<evidence type="ECO:0000256" key="1">
    <source>
        <dbReference type="ARBA" id="ARBA00004383"/>
    </source>
</evidence>
<dbReference type="InterPro" id="IPR037682">
    <property type="entry name" value="TonB_C"/>
</dbReference>
<evidence type="ECO:0000313" key="13">
    <source>
        <dbReference type="EMBL" id="MBN8797962.1"/>
    </source>
</evidence>
<feature type="region of interest" description="Disordered" evidence="10">
    <location>
        <begin position="62"/>
        <end position="133"/>
    </location>
</feature>
<name>A0A9D8KXW2_9GAMM</name>
<dbReference type="GO" id="GO:0098797">
    <property type="term" value="C:plasma membrane protein complex"/>
    <property type="evidence" value="ECO:0007669"/>
    <property type="project" value="TreeGrafter"/>
</dbReference>
<feature type="transmembrane region" description="Helical" evidence="11">
    <location>
        <begin position="20"/>
        <end position="38"/>
    </location>
</feature>
<dbReference type="GO" id="GO:0055085">
    <property type="term" value="P:transmembrane transport"/>
    <property type="evidence" value="ECO:0007669"/>
    <property type="project" value="InterPro"/>
</dbReference>
<dbReference type="SUPFAM" id="SSF74653">
    <property type="entry name" value="TolA/TonB C-terminal domain"/>
    <property type="match status" value="1"/>
</dbReference>
<dbReference type="GO" id="GO:0031992">
    <property type="term" value="F:energy transducer activity"/>
    <property type="evidence" value="ECO:0007669"/>
    <property type="project" value="TreeGrafter"/>
</dbReference>
<dbReference type="AlphaFoldDB" id="A0A9D8KXW2"/>
<keyword evidence="4" id="KW-1003">Cell membrane</keyword>
<comment type="caution">
    <text evidence="13">The sequence shown here is derived from an EMBL/GenBank/DDBJ whole genome shotgun (WGS) entry which is preliminary data.</text>
</comment>
<dbReference type="NCBIfam" id="TIGR01352">
    <property type="entry name" value="tonB_Cterm"/>
    <property type="match status" value="1"/>
</dbReference>
<evidence type="ECO:0000256" key="11">
    <source>
        <dbReference type="SAM" id="Phobius"/>
    </source>
</evidence>
<keyword evidence="6 11" id="KW-0812">Transmembrane</keyword>
<dbReference type="EMBL" id="JAFKMG010000134">
    <property type="protein sequence ID" value="MBN8797962.1"/>
    <property type="molecule type" value="Genomic_DNA"/>
</dbReference>
<evidence type="ECO:0000256" key="4">
    <source>
        <dbReference type="ARBA" id="ARBA00022475"/>
    </source>
</evidence>
<dbReference type="GO" id="GO:0015031">
    <property type="term" value="P:protein transport"/>
    <property type="evidence" value="ECO:0007669"/>
    <property type="project" value="UniProtKB-KW"/>
</dbReference>
<keyword evidence="9 11" id="KW-0472">Membrane</keyword>
<dbReference type="Pfam" id="PF03544">
    <property type="entry name" value="TonB_C"/>
    <property type="match status" value="1"/>
</dbReference>
<keyword evidence="8 11" id="KW-1133">Transmembrane helix</keyword>
<dbReference type="InterPro" id="IPR051045">
    <property type="entry name" value="TonB-dependent_transducer"/>
</dbReference>
<evidence type="ECO:0000256" key="8">
    <source>
        <dbReference type="ARBA" id="ARBA00022989"/>
    </source>
</evidence>
<evidence type="ECO:0000259" key="12">
    <source>
        <dbReference type="PROSITE" id="PS52015"/>
    </source>
</evidence>
<comment type="subcellular location">
    <subcellularLocation>
        <location evidence="1">Cell inner membrane</location>
        <topology evidence="1">Single-pass membrane protein</topology>
        <orientation evidence="1">Periplasmic side</orientation>
    </subcellularLocation>
</comment>